<accession>A0A1I1BD85</accession>
<protein>
    <submittedName>
        <fullName evidence="2">Uncharacterized protein</fullName>
    </submittedName>
</protein>
<reference evidence="3" key="1">
    <citation type="submission" date="2016-10" db="EMBL/GenBank/DDBJ databases">
        <authorList>
            <person name="Varghese N."/>
            <person name="Submissions S."/>
        </authorList>
    </citation>
    <scope>NUCLEOTIDE SEQUENCE [LARGE SCALE GENOMIC DNA]</scope>
    <source>
        <strain evidence="3">CGMCC 4.3568</strain>
    </source>
</reference>
<dbReference type="Proteomes" id="UP000243799">
    <property type="component" value="Unassembled WGS sequence"/>
</dbReference>
<evidence type="ECO:0000256" key="1">
    <source>
        <dbReference type="SAM" id="MobiDB-lite"/>
    </source>
</evidence>
<gene>
    <name evidence="2" type="ORF">SAMN05216266_113129</name>
</gene>
<dbReference type="AlphaFoldDB" id="A0A1I1BD85"/>
<evidence type="ECO:0000313" key="3">
    <source>
        <dbReference type="Proteomes" id="UP000243799"/>
    </source>
</evidence>
<keyword evidence="3" id="KW-1185">Reference proteome</keyword>
<dbReference type="EMBL" id="FOKG01000013">
    <property type="protein sequence ID" value="SFB48345.1"/>
    <property type="molecule type" value="Genomic_DNA"/>
</dbReference>
<sequence>MACCRAQWHVFDTQAGARLRSATAGSISDRSVLTSAEGLVHAPLAAQVAKANLRSRWLTMVSCKLFRAATGHLWLSILVSPHSVGVQYFGRPGEPFSSVLRGSYHARRLEFAQPVLFALGRRLCGWQCAEWSLGSCNVRASPPRRLRSASGEPRATGYGRTEGPEASGFEGWASISATAASSATSVPGKVGGSQLSGSEYVTNIVTIRRAETQTTCAP</sequence>
<evidence type="ECO:0000313" key="2">
    <source>
        <dbReference type="EMBL" id="SFB48345.1"/>
    </source>
</evidence>
<organism evidence="2 3">
    <name type="scientific">Amycolatopsis marina</name>
    <dbReference type="NCBI Taxonomy" id="490629"/>
    <lineage>
        <taxon>Bacteria</taxon>
        <taxon>Bacillati</taxon>
        <taxon>Actinomycetota</taxon>
        <taxon>Actinomycetes</taxon>
        <taxon>Pseudonocardiales</taxon>
        <taxon>Pseudonocardiaceae</taxon>
        <taxon>Amycolatopsis</taxon>
    </lineage>
</organism>
<dbReference type="STRING" id="490629.SAMN05216266_113129"/>
<feature type="region of interest" description="Disordered" evidence="1">
    <location>
        <begin position="143"/>
        <end position="164"/>
    </location>
</feature>
<name>A0A1I1BD85_9PSEU</name>
<proteinExistence type="predicted"/>